<organism evidence="2 3">
    <name type="scientific">Dorea formicigenerans</name>
    <dbReference type="NCBI Taxonomy" id="39486"/>
    <lineage>
        <taxon>Bacteria</taxon>
        <taxon>Bacillati</taxon>
        <taxon>Bacillota</taxon>
        <taxon>Clostridia</taxon>
        <taxon>Lachnospirales</taxon>
        <taxon>Lachnospiraceae</taxon>
        <taxon>Dorea</taxon>
    </lineage>
</organism>
<protein>
    <submittedName>
        <fullName evidence="2">Uncharacterized protein</fullName>
    </submittedName>
</protein>
<keyword evidence="1" id="KW-1133">Transmembrane helix</keyword>
<dbReference type="AlphaFoldDB" id="A0A848CTF7"/>
<comment type="caution">
    <text evidence="2">The sequence shown here is derived from an EMBL/GenBank/DDBJ whole genome shotgun (WGS) entry which is preliminary data.</text>
</comment>
<proteinExistence type="predicted"/>
<keyword evidence="1" id="KW-0472">Membrane</keyword>
<dbReference type="RefSeq" id="WP_168934245.1">
    <property type="nucleotide sequence ID" value="NZ_JABAFX010000047.1"/>
</dbReference>
<accession>A0A848CTF7</accession>
<dbReference type="EMBL" id="JABAFX010000047">
    <property type="protein sequence ID" value="NME58311.1"/>
    <property type="molecule type" value="Genomic_DNA"/>
</dbReference>
<name>A0A848CTF7_9FIRM</name>
<gene>
    <name evidence="2" type="ORF">HF855_13180</name>
</gene>
<keyword evidence="1" id="KW-0812">Transmembrane</keyword>
<evidence type="ECO:0000256" key="1">
    <source>
        <dbReference type="SAM" id="Phobius"/>
    </source>
</evidence>
<sequence>MNIFNVGLESWNIIYVKLNWVAVIILVIAILIVSFMIKKCANIAKKHSITINEVNLGIGDTSVKLVYNKKDQEIAYKLWVELSTRKIGLPFDQENDVISEVYNSWYDFFKIARELLKEIPVSRLPYSNDLIKLTEKVLNTGLRPHLTMWQAKFRKWYGDNINDNNKEKTPQQIQMMYPDYEELKKDLIETNTRMIEYKKLMERIAFEK</sequence>
<dbReference type="Proteomes" id="UP000580130">
    <property type="component" value="Unassembled WGS sequence"/>
</dbReference>
<reference evidence="2 3" key="1">
    <citation type="submission" date="2020-04" db="EMBL/GenBank/DDBJ databases">
        <authorList>
            <person name="Hitch T.C.A."/>
            <person name="Wylensek D."/>
            <person name="Clavel T."/>
        </authorList>
    </citation>
    <scope>NUCLEOTIDE SEQUENCE [LARGE SCALE GENOMIC DNA]</scope>
    <source>
        <strain evidence="2 3">BSM-383-APC-5F</strain>
    </source>
</reference>
<evidence type="ECO:0000313" key="3">
    <source>
        <dbReference type="Proteomes" id="UP000580130"/>
    </source>
</evidence>
<feature type="transmembrane region" description="Helical" evidence="1">
    <location>
        <begin position="20"/>
        <end position="37"/>
    </location>
</feature>
<evidence type="ECO:0000313" key="2">
    <source>
        <dbReference type="EMBL" id="NME58311.1"/>
    </source>
</evidence>